<feature type="transmembrane region" description="Helical" evidence="7">
    <location>
        <begin position="292"/>
        <end position="314"/>
    </location>
</feature>
<feature type="domain" description="ABC3 transporter permease C-terminal" evidence="8">
    <location>
        <begin position="294"/>
        <end position="408"/>
    </location>
</feature>
<dbReference type="GO" id="GO:0005886">
    <property type="term" value="C:plasma membrane"/>
    <property type="evidence" value="ECO:0007669"/>
    <property type="project" value="UniProtKB-SubCell"/>
</dbReference>
<dbReference type="GO" id="GO:0022857">
    <property type="term" value="F:transmembrane transporter activity"/>
    <property type="evidence" value="ECO:0007669"/>
    <property type="project" value="TreeGrafter"/>
</dbReference>
<evidence type="ECO:0000259" key="8">
    <source>
        <dbReference type="Pfam" id="PF02687"/>
    </source>
</evidence>
<dbReference type="STRING" id="249352.SAMN05444395_10194"/>
<keyword evidence="11" id="KW-1185">Reference proteome</keyword>
<name>A0A167U0W1_9FLAO</name>
<dbReference type="Pfam" id="PF12704">
    <property type="entry name" value="MacB_PCD"/>
    <property type="match status" value="1"/>
</dbReference>
<comment type="similarity">
    <text evidence="6">Belongs to the ABC-4 integral membrane protein family.</text>
</comment>
<accession>A0A167U0W1</accession>
<reference evidence="10 11" key="1">
    <citation type="submission" date="2016-03" db="EMBL/GenBank/DDBJ databases">
        <title>Draft genome sequence of Flavobacterium fryxellicola DSM 16209.</title>
        <authorList>
            <person name="Shin S.-K."/>
            <person name="Yi H."/>
        </authorList>
    </citation>
    <scope>NUCLEOTIDE SEQUENCE [LARGE SCALE GENOMIC DNA]</scope>
    <source>
        <strain evidence="10 11">DSM 16209</strain>
    </source>
</reference>
<dbReference type="Pfam" id="PF02687">
    <property type="entry name" value="FtsX"/>
    <property type="match status" value="1"/>
</dbReference>
<evidence type="ECO:0000259" key="9">
    <source>
        <dbReference type="Pfam" id="PF12704"/>
    </source>
</evidence>
<keyword evidence="4 7" id="KW-1133">Transmembrane helix</keyword>
<feature type="transmembrane region" description="Helical" evidence="7">
    <location>
        <begin position="335"/>
        <end position="361"/>
    </location>
</feature>
<dbReference type="AlphaFoldDB" id="A0A167U0W1"/>
<comment type="subcellular location">
    <subcellularLocation>
        <location evidence="1">Cell membrane</location>
        <topology evidence="1">Multi-pass membrane protein</topology>
    </subcellularLocation>
</comment>
<evidence type="ECO:0000256" key="1">
    <source>
        <dbReference type="ARBA" id="ARBA00004651"/>
    </source>
</evidence>
<proteinExistence type="inferred from homology"/>
<evidence type="ECO:0000256" key="2">
    <source>
        <dbReference type="ARBA" id="ARBA00022475"/>
    </source>
</evidence>
<evidence type="ECO:0000256" key="7">
    <source>
        <dbReference type="SAM" id="Phobius"/>
    </source>
</evidence>
<dbReference type="RefSeq" id="WP_066083014.1">
    <property type="nucleotide sequence ID" value="NZ_FRDK01000001.1"/>
</dbReference>
<evidence type="ECO:0000256" key="5">
    <source>
        <dbReference type="ARBA" id="ARBA00023136"/>
    </source>
</evidence>
<dbReference type="OrthoDB" id="9770036at2"/>
<dbReference type="InterPro" id="IPR003838">
    <property type="entry name" value="ABC3_permease_C"/>
</dbReference>
<evidence type="ECO:0000256" key="4">
    <source>
        <dbReference type="ARBA" id="ARBA00022989"/>
    </source>
</evidence>
<keyword evidence="2" id="KW-1003">Cell membrane</keyword>
<comment type="caution">
    <text evidence="10">The sequence shown here is derived from an EMBL/GenBank/DDBJ whole genome shotgun (WGS) entry which is preliminary data.</text>
</comment>
<dbReference type="InterPro" id="IPR025857">
    <property type="entry name" value="MacB_PCD"/>
</dbReference>
<keyword evidence="3 7" id="KW-0812">Transmembrane</keyword>
<dbReference type="PANTHER" id="PTHR30572">
    <property type="entry name" value="MEMBRANE COMPONENT OF TRANSPORTER-RELATED"/>
    <property type="match status" value="1"/>
</dbReference>
<protein>
    <submittedName>
        <fullName evidence="10">ABC transporter permease</fullName>
    </submittedName>
</protein>
<gene>
    <name evidence="10" type="ORF">FBFR_15800</name>
</gene>
<organism evidence="10 11">
    <name type="scientific">Flavobacterium fryxellicola</name>
    <dbReference type="NCBI Taxonomy" id="249352"/>
    <lineage>
        <taxon>Bacteria</taxon>
        <taxon>Pseudomonadati</taxon>
        <taxon>Bacteroidota</taxon>
        <taxon>Flavobacteriia</taxon>
        <taxon>Flavobacteriales</taxon>
        <taxon>Flavobacteriaceae</taxon>
        <taxon>Flavobacterium</taxon>
    </lineage>
</organism>
<evidence type="ECO:0000313" key="10">
    <source>
        <dbReference type="EMBL" id="OAB25143.1"/>
    </source>
</evidence>
<dbReference type="InterPro" id="IPR050250">
    <property type="entry name" value="Macrolide_Exporter_MacB"/>
</dbReference>
<evidence type="ECO:0000313" key="11">
    <source>
        <dbReference type="Proteomes" id="UP000077164"/>
    </source>
</evidence>
<evidence type="ECO:0000256" key="3">
    <source>
        <dbReference type="ARBA" id="ARBA00022692"/>
    </source>
</evidence>
<feature type="domain" description="MacB-like periplasmic core" evidence="9">
    <location>
        <begin position="26"/>
        <end position="254"/>
    </location>
</feature>
<feature type="transmembrane region" description="Helical" evidence="7">
    <location>
        <begin position="26"/>
        <end position="47"/>
    </location>
</feature>
<dbReference type="EMBL" id="LVJE01000048">
    <property type="protein sequence ID" value="OAB25143.1"/>
    <property type="molecule type" value="Genomic_DNA"/>
</dbReference>
<evidence type="ECO:0000256" key="6">
    <source>
        <dbReference type="ARBA" id="ARBA00038076"/>
    </source>
</evidence>
<feature type="transmembrane region" description="Helical" evidence="7">
    <location>
        <begin position="381"/>
        <end position="403"/>
    </location>
</feature>
<keyword evidence="5 7" id="KW-0472">Membrane</keyword>
<dbReference type="PANTHER" id="PTHR30572:SF4">
    <property type="entry name" value="ABC TRANSPORTER PERMEASE YTRF"/>
    <property type="match status" value="1"/>
</dbReference>
<dbReference type="Proteomes" id="UP000077164">
    <property type="component" value="Unassembled WGS sequence"/>
</dbReference>
<sequence>MLVYLRLLKESFGFAMNALTNNKLRTLLSLLGVTIGIFSIIAVLAAVDSLDRKISKDLSGLDKNTIYLIKFSFGPSEIPQWKREQFPNVKYDEYTYMKGSMTNTDQMAYQIFTRRESIKYDSKTVSAINIVPVSHEFIDIQGLEFEKGRFYNESEANSGSTVIVLGNEIAKSLFEDAEPIGKNVRLYGKRFTVIGVLKKEGSGLFGDSNDTSAYIPVNFVRQLYGDNNTSLTNVIIFKPEKGVDMEAYKGEISQKLRGFRGLKAGEIENFFINVFSGFTDLIDGILGQMNLVGWIISGFSLLVGGFGIANIMFVSVKERTNLIGIQKSLGAKNRFIMFQFLFEAVILSVIGGVIGLLLVWIISVILTKALDFEFVLGMGNIILGTGLAATIGLISGILPAIAASKLDPVEAIRTGM</sequence>